<dbReference type="InterPro" id="IPR036390">
    <property type="entry name" value="WH_DNA-bd_sf"/>
</dbReference>
<dbReference type="Gene3D" id="1.10.10.10">
    <property type="entry name" value="Winged helix-like DNA-binding domain superfamily/Winged helix DNA-binding domain"/>
    <property type="match status" value="1"/>
</dbReference>
<dbReference type="AlphaFoldDB" id="A0A8G2C607"/>
<dbReference type="GO" id="GO:0003677">
    <property type="term" value="F:DNA binding"/>
    <property type="evidence" value="ECO:0007669"/>
    <property type="project" value="UniProtKB-KW"/>
</dbReference>
<dbReference type="EMBL" id="FOTO01000019">
    <property type="protein sequence ID" value="SFM18816.1"/>
    <property type="molecule type" value="Genomic_DNA"/>
</dbReference>
<dbReference type="InterPro" id="IPR011991">
    <property type="entry name" value="ArsR-like_HTH"/>
</dbReference>
<gene>
    <name evidence="1" type="ORF">SAMN05421830_11918</name>
</gene>
<name>A0A8G2C607_DESNO</name>
<dbReference type="OrthoDB" id="371140at2"/>
<keyword evidence="1" id="KW-0238">DNA-binding</keyword>
<dbReference type="Pfam" id="PF13412">
    <property type="entry name" value="HTH_24"/>
    <property type="match status" value="1"/>
</dbReference>
<reference evidence="1 2" key="1">
    <citation type="submission" date="2016-10" db="EMBL/GenBank/DDBJ databases">
        <authorList>
            <person name="Varghese N."/>
            <person name="Submissions S."/>
        </authorList>
    </citation>
    <scope>NUCLEOTIDE SEQUENCE [LARGE SCALE GENOMIC DNA]</scope>
    <source>
        <strain evidence="1 2">DSM 1741</strain>
    </source>
</reference>
<sequence length="102" mass="11526">MTTTPQTSSWTFLTNHTHVMFCLSRDPGMRMKDIAGEVGITERAVQHIVADLRAAGYLIGEREGRRVRYTILRDQRLRHPLESGCCIGDVLEVLERLTGASR</sequence>
<evidence type="ECO:0000313" key="1">
    <source>
        <dbReference type="EMBL" id="SFM18816.1"/>
    </source>
</evidence>
<evidence type="ECO:0000313" key="2">
    <source>
        <dbReference type="Proteomes" id="UP000199581"/>
    </source>
</evidence>
<organism evidence="1 2">
    <name type="scientific">Desulfomicrobium norvegicum (strain DSM 1741 / NCIMB 8310)</name>
    <name type="common">Desulfovibrio baculatus (strain Norway 4)</name>
    <name type="synonym">Desulfovibrio desulfuricans (strain Norway 4)</name>
    <dbReference type="NCBI Taxonomy" id="52561"/>
    <lineage>
        <taxon>Bacteria</taxon>
        <taxon>Pseudomonadati</taxon>
        <taxon>Thermodesulfobacteriota</taxon>
        <taxon>Desulfovibrionia</taxon>
        <taxon>Desulfovibrionales</taxon>
        <taxon>Desulfomicrobiaceae</taxon>
        <taxon>Desulfomicrobium</taxon>
    </lineage>
</organism>
<dbReference type="GO" id="GO:0006355">
    <property type="term" value="P:regulation of DNA-templated transcription"/>
    <property type="evidence" value="ECO:0007669"/>
    <property type="project" value="UniProtKB-ARBA"/>
</dbReference>
<accession>A0A8G2C607</accession>
<dbReference type="InterPro" id="IPR036388">
    <property type="entry name" value="WH-like_DNA-bd_sf"/>
</dbReference>
<proteinExistence type="predicted"/>
<protein>
    <submittedName>
        <fullName evidence="1">Winged helix-turn-helix DNA-binding</fullName>
    </submittedName>
</protein>
<comment type="caution">
    <text evidence="1">The sequence shown here is derived from an EMBL/GenBank/DDBJ whole genome shotgun (WGS) entry which is preliminary data.</text>
</comment>
<dbReference type="CDD" id="cd00090">
    <property type="entry name" value="HTH_ARSR"/>
    <property type="match status" value="1"/>
</dbReference>
<dbReference type="SUPFAM" id="SSF46785">
    <property type="entry name" value="Winged helix' DNA-binding domain"/>
    <property type="match status" value="1"/>
</dbReference>
<keyword evidence="2" id="KW-1185">Reference proteome</keyword>
<dbReference type="Proteomes" id="UP000199581">
    <property type="component" value="Unassembled WGS sequence"/>
</dbReference>